<evidence type="ECO:0000256" key="2">
    <source>
        <dbReference type="ARBA" id="ARBA00022552"/>
    </source>
</evidence>
<keyword evidence="3 6" id="KW-0489">Methyltransferase</keyword>
<keyword evidence="1 6" id="KW-0963">Cytoplasm</keyword>
<dbReference type="SUPFAM" id="SSF53335">
    <property type="entry name" value="S-adenosyl-L-methionine-dependent methyltransferases"/>
    <property type="match status" value="1"/>
</dbReference>
<evidence type="ECO:0000256" key="6">
    <source>
        <dbReference type="HAMAP-Rule" id="MF_00074"/>
    </source>
</evidence>
<comment type="function">
    <text evidence="6">Specifically methylates the N7 position of guanine in position 535 of 16S rRNA.</text>
</comment>
<feature type="binding site" evidence="6">
    <location>
        <position position="85"/>
    </location>
    <ligand>
        <name>S-adenosyl-L-methionine</name>
        <dbReference type="ChEBI" id="CHEBI:59789"/>
    </ligand>
</feature>
<dbReference type="EMBL" id="JACEIQ010000005">
    <property type="protein sequence ID" value="MBA4494108.1"/>
    <property type="molecule type" value="Genomic_DNA"/>
</dbReference>
<organism evidence="7 8">
    <name type="scientific">Paenactinomyces guangxiensis</name>
    <dbReference type="NCBI Taxonomy" id="1490290"/>
    <lineage>
        <taxon>Bacteria</taxon>
        <taxon>Bacillati</taxon>
        <taxon>Bacillota</taxon>
        <taxon>Bacilli</taxon>
        <taxon>Bacillales</taxon>
        <taxon>Thermoactinomycetaceae</taxon>
        <taxon>Paenactinomyces</taxon>
    </lineage>
</organism>
<dbReference type="Proteomes" id="UP000535491">
    <property type="component" value="Unassembled WGS sequence"/>
</dbReference>
<dbReference type="InterPro" id="IPR029063">
    <property type="entry name" value="SAM-dependent_MTases_sf"/>
</dbReference>
<dbReference type="FunFam" id="3.40.50.150:FF:000041">
    <property type="entry name" value="Ribosomal RNA small subunit methyltransferase G"/>
    <property type="match status" value="1"/>
</dbReference>
<comment type="similarity">
    <text evidence="6">Belongs to the methyltransferase superfamily. RNA methyltransferase RsmG family.</text>
</comment>
<evidence type="ECO:0000256" key="3">
    <source>
        <dbReference type="ARBA" id="ARBA00022603"/>
    </source>
</evidence>
<sequence length="241" mass="27224">MTVNQGEWLKQQVLRWGIKLTEKQLEQFGEYYRLLVETNKVMNLTAITEPHEVYVKHFFDSLTVAKILPIKQIHSLIDVGTGAGFPGLPLKIAFPHLRVVLLDSLKKRIGFLEDVVSALGLEKIECVHGRAEEFARQTGYRQSFDLATARAVAKLNVLAEYCLPFVRVGGFFVAMKGPSVAEEVRESRQALHILGKASHEIISFELPEEMGTRHLLLMKKRDHSPKAYPRRSGIPAKQPIV</sequence>
<accession>A0A7W1WQA4</accession>
<name>A0A7W1WQA4_9BACL</name>
<comment type="subcellular location">
    <subcellularLocation>
        <location evidence="6">Cytoplasm</location>
    </subcellularLocation>
</comment>
<keyword evidence="4 6" id="KW-0808">Transferase</keyword>
<keyword evidence="5 6" id="KW-0949">S-adenosyl-L-methionine</keyword>
<dbReference type="NCBIfam" id="TIGR00138">
    <property type="entry name" value="rsmG_gidB"/>
    <property type="match status" value="1"/>
</dbReference>
<dbReference type="InterPro" id="IPR003682">
    <property type="entry name" value="rRNA_ssu_MeTfrase_G"/>
</dbReference>
<keyword evidence="2 6" id="KW-0698">rRNA processing</keyword>
<keyword evidence="8" id="KW-1185">Reference proteome</keyword>
<evidence type="ECO:0000256" key="1">
    <source>
        <dbReference type="ARBA" id="ARBA00022490"/>
    </source>
</evidence>
<dbReference type="HAMAP" id="MF_00074">
    <property type="entry name" value="16SrRNA_methyltr_G"/>
    <property type="match status" value="1"/>
</dbReference>
<dbReference type="GO" id="GO:0005829">
    <property type="term" value="C:cytosol"/>
    <property type="evidence" value="ECO:0007669"/>
    <property type="project" value="TreeGrafter"/>
</dbReference>
<feature type="binding site" evidence="6">
    <location>
        <position position="80"/>
    </location>
    <ligand>
        <name>S-adenosyl-L-methionine</name>
        <dbReference type="ChEBI" id="CHEBI:59789"/>
    </ligand>
</feature>
<comment type="caution">
    <text evidence="6">Lacks conserved residue(s) required for the propagation of feature annotation.</text>
</comment>
<evidence type="ECO:0000256" key="5">
    <source>
        <dbReference type="ARBA" id="ARBA00022691"/>
    </source>
</evidence>
<dbReference type="PANTHER" id="PTHR31760:SF0">
    <property type="entry name" value="S-ADENOSYL-L-METHIONINE-DEPENDENT METHYLTRANSFERASES SUPERFAMILY PROTEIN"/>
    <property type="match status" value="1"/>
</dbReference>
<dbReference type="EC" id="2.1.1.-" evidence="6"/>
<reference evidence="7 8" key="1">
    <citation type="submission" date="2020-07" db="EMBL/GenBank/DDBJ databases">
        <authorList>
            <person name="Feng H."/>
        </authorList>
    </citation>
    <scope>NUCLEOTIDE SEQUENCE [LARGE SCALE GENOMIC DNA]</scope>
    <source>
        <strain evidence="8">s-10</strain>
    </source>
</reference>
<gene>
    <name evidence="6 7" type="primary">rsmG</name>
    <name evidence="7" type="ORF">H1191_07295</name>
</gene>
<feature type="binding site" evidence="6">
    <location>
        <begin position="131"/>
        <end position="132"/>
    </location>
    <ligand>
        <name>S-adenosyl-L-methionine</name>
        <dbReference type="ChEBI" id="CHEBI:59789"/>
    </ligand>
</feature>
<feature type="binding site" evidence="6">
    <location>
        <position position="150"/>
    </location>
    <ligand>
        <name>S-adenosyl-L-methionine</name>
        <dbReference type="ChEBI" id="CHEBI:59789"/>
    </ligand>
</feature>
<comment type="caution">
    <text evidence="7">The sequence shown here is derived from an EMBL/GenBank/DDBJ whole genome shotgun (WGS) entry which is preliminary data.</text>
</comment>
<dbReference type="GO" id="GO:0070043">
    <property type="term" value="F:rRNA (guanine-N7-)-methyltransferase activity"/>
    <property type="evidence" value="ECO:0007669"/>
    <property type="project" value="UniProtKB-UniRule"/>
</dbReference>
<evidence type="ECO:0000256" key="4">
    <source>
        <dbReference type="ARBA" id="ARBA00022679"/>
    </source>
</evidence>
<dbReference type="PANTHER" id="PTHR31760">
    <property type="entry name" value="S-ADENOSYL-L-METHIONINE-DEPENDENT METHYLTRANSFERASES SUPERFAMILY PROTEIN"/>
    <property type="match status" value="1"/>
</dbReference>
<dbReference type="Pfam" id="PF02527">
    <property type="entry name" value="GidB"/>
    <property type="match status" value="1"/>
</dbReference>
<dbReference type="Gene3D" id="3.40.50.150">
    <property type="entry name" value="Vaccinia Virus protein VP39"/>
    <property type="match status" value="1"/>
</dbReference>
<protein>
    <recommendedName>
        <fullName evidence="6">Ribosomal RNA small subunit methyltransferase G</fullName>
        <ecNumber evidence="6">2.1.1.-</ecNumber>
    </recommendedName>
    <alternativeName>
        <fullName evidence="6">16S rRNA 7-methylguanosine methyltransferase</fullName>
        <shortName evidence="6">16S rRNA m7G methyltransferase</shortName>
    </alternativeName>
</protein>
<dbReference type="PIRSF" id="PIRSF003078">
    <property type="entry name" value="GidB"/>
    <property type="match status" value="1"/>
</dbReference>
<evidence type="ECO:0000313" key="8">
    <source>
        <dbReference type="Proteomes" id="UP000535491"/>
    </source>
</evidence>
<dbReference type="CDD" id="cd02440">
    <property type="entry name" value="AdoMet_MTases"/>
    <property type="match status" value="1"/>
</dbReference>
<evidence type="ECO:0000313" key="7">
    <source>
        <dbReference type="EMBL" id="MBA4494108.1"/>
    </source>
</evidence>
<proteinExistence type="inferred from homology"/>
<dbReference type="AlphaFoldDB" id="A0A7W1WQA4"/>